<dbReference type="GeneID" id="11513686"/>
<feature type="compositionally biased region" description="Gly residues" evidence="1">
    <location>
        <begin position="212"/>
        <end position="223"/>
    </location>
</feature>
<dbReference type="KEGG" id="mtm:MYCTH_2309977"/>
<dbReference type="VEuPathDB" id="FungiDB:MYCTH_2309977"/>
<dbReference type="HOGENOM" id="CLU_1240874_0_0_1"/>
<dbReference type="Pfam" id="PF13391">
    <property type="entry name" value="HNH_2"/>
    <property type="match status" value="1"/>
</dbReference>
<evidence type="ECO:0000256" key="1">
    <source>
        <dbReference type="SAM" id="MobiDB-lite"/>
    </source>
</evidence>
<proteinExistence type="predicted"/>
<evidence type="ECO:0000313" key="3">
    <source>
        <dbReference type="EMBL" id="AEO60616.1"/>
    </source>
</evidence>
<reference evidence="3 4" key="1">
    <citation type="journal article" date="2011" name="Nat. Biotechnol.">
        <title>Comparative genomic analysis of the thermophilic biomass-degrading fungi Myceliophthora thermophila and Thielavia terrestris.</title>
        <authorList>
            <person name="Berka R.M."/>
            <person name="Grigoriev I.V."/>
            <person name="Otillar R."/>
            <person name="Salamov A."/>
            <person name="Grimwood J."/>
            <person name="Reid I."/>
            <person name="Ishmael N."/>
            <person name="John T."/>
            <person name="Darmond C."/>
            <person name="Moisan M.-C."/>
            <person name="Henrissat B."/>
            <person name="Coutinho P.M."/>
            <person name="Lombard V."/>
            <person name="Natvig D.O."/>
            <person name="Lindquist E."/>
            <person name="Schmutz J."/>
            <person name="Lucas S."/>
            <person name="Harris P."/>
            <person name="Powlowski J."/>
            <person name="Bellemare A."/>
            <person name="Taylor D."/>
            <person name="Butler G."/>
            <person name="de Vries R.P."/>
            <person name="Allijn I.E."/>
            <person name="van den Brink J."/>
            <person name="Ushinsky S."/>
            <person name="Storms R."/>
            <person name="Powell A.J."/>
            <person name="Paulsen I.T."/>
            <person name="Elbourne L.D.H."/>
            <person name="Baker S.E."/>
            <person name="Magnuson J."/>
            <person name="LaBoissiere S."/>
            <person name="Clutterbuck A.J."/>
            <person name="Martinez D."/>
            <person name="Wogulis M."/>
            <person name="de Leon A.L."/>
            <person name="Rey M.W."/>
            <person name="Tsang A."/>
        </authorList>
    </citation>
    <scope>NUCLEOTIDE SEQUENCE [LARGE SCALE GENOMIC DNA]</scope>
    <source>
        <strain evidence="4">ATCC 42464 / BCRC 31852 / DSM 1799</strain>
    </source>
</reference>
<dbReference type="AlphaFoldDB" id="G2QKY4"/>
<feature type="domain" description="HNH nuclease" evidence="2">
    <location>
        <begin position="13"/>
        <end position="48"/>
    </location>
</feature>
<dbReference type="InParanoid" id="G2QKY4"/>
<dbReference type="EMBL" id="CP003007">
    <property type="protein sequence ID" value="AEO60616.1"/>
    <property type="molecule type" value="Genomic_DNA"/>
</dbReference>
<sequence>MLNIFWGPEKTQAWRQMFEDANITQSAKNGISMNHQIHFWFDNARFALKPLRETPEGVVVQWHWLKRSVLKPLVDIRPDQDTLLQAGITDQNWGDNLAHRKSGVRIRTGQTFLIRANKPEDRVSWDLLEMQWNLLRVAAISGAADVTDDYYDYDEPDERAYDAEVAAKQRVILAEHGTAARDKSEYYGGEQSKAKQARTPGDSDSERSNNDGGPGDSSGGGAA</sequence>
<dbReference type="OrthoDB" id="4576390at2759"/>
<accession>G2QKY4</accession>
<keyword evidence="4" id="KW-1185">Reference proteome</keyword>
<gene>
    <name evidence="3" type="ORF">MYCTH_2309977</name>
</gene>
<dbReference type="Proteomes" id="UP000007322">
    <property type="component" value="Chromosome 6"/>
</dbReference>
<evidence type="ECO:0000259" key="2">
    <source>
        <dbReference type="Pfam" id="PF13391"/>
    </source>
</evidence>
<dbReference type="OMA" id="PLANAMW"/>
<name>G2QKY4_THET4</name>
<organism evidence="3 4">
    <name type="scientific">Thermothelomyces thermophilus (strain ATCC 42464 / BCRC 31852 / DSM 1799)</name>
    <name type="common">Sporotrichum thermophile</name>
    <dbReference type="NCBI Taxonomy" id="573729"/>
    <lineage>
        <taxon>Eukaryota</taxon>
        <taxon>Fungi</taxon>
        <taxon>Dikarya</taxon>
        <taxon>Ascomycota</taxon>
        <taxon>Pezizomycotina</taxon>
        <taxon>Sordariomycetes</taxon>
        <taxon>Sordariomycetidae</taxon>
        <taxon>Sordariales</taxon>
        <taxon>Chaetomiaceae</taxon>
        <taxon>Thermothelomyces</taxon>
    </lineage>
</organism>
<dbReference type="eggNOG" id="ENOG502RMC9">
    <property type="taxonomic scope" value="Eukaryota"/>
</dbReference>
<dbReference type="RefSeq" id="XP_003665861.1">
    <property type="nucleotide sequence ID" value="XM_003665813.1"/>
</dbReference>
<feature type="region of interest" description="Disordered" evidence="1">
    <location>
        <begin position="179"/>
        <end position="223"/>
    </location>
</feature>
<protein>
    <recommendedName>
        <fullName evidence="2">HNH nuclease domain-containing protein</fullName>
    </recommendedName>
</protein>
<dbReference type="InterPro" id="IPR003615">
    <property type="entry name" value="HNH_nuc"/>
</dbReference>
<evidence type="ECO:0000313" key="4">
    <source>
        <dbReference type="Proteomes" id="UP000007322"/>
    </source>
</evidence>